<reference evidence="4" key="1">
    <citation type="journal article" date="2019" name="Int. J. Syst. Evol. Microbiol.">
        <title>The Global Catalogue of Microorganisms (GCM) 10K type strain sequencing project: providing services to taxonomists for standard genome sequencing and annotation.</title>
        <authorList>
            <consortium name="The Broad Institute Genomics Platform"/>
            <consortium name="The Broad Institute Genome Sequencing Center for Infectious Disease"/>
            <person name="Wu L."/>
            <person name="Ma J."/>
        </authorList>
    </citation>
    <scope>NUCLEOTIDE SEQUENCE [LARGE SCALE GENOMIC DNA]</scope>
    <source>
        <strain evidence="4">CCUG 52537</strain>
    </source>
</reference>
<dbReference type="InterPro" id="IPR037523">
    <property type="entry name" value="VOC_core"/>
</dbReference>
<comment type="caution">
    <text evidence="3">The sequence shown here is derived from an EMBL/GenBank/DDBJ whole genome shotgun (WGS) entry which is preliminary data.</text>
</comment>
<dbReference type="InterPro" id="IPR051785">
    <property type="entry name" value="MMCE/EMCE_epimerase"/>
</dbReference>
<dbReference type="Gene3D" id="3.10.180.10">
    <property type="entry name" value="2,3-Dihydroxybiphenyl 1,2-Dioxygenase, domain 1"/>
    <property type="match status" value="2"/>
</dbReference>
<evidence type="ECO:0000313" key="4">
    <source>
        <dbReference type="Proteomes" id="UP001597124"/>
    </source>
</evidence>
<sequence>MAIAKTAGRAATVAAGDCTPIFDHIAVWSADTEASARFLTQVMGWKRHPTVIRVSDEEKTTGGMIGTFFDAPGLWIELIEPTTPGPGQDILDALGDGALVEINFDLGNEYPKALDLLAGRGVEMLSMDGSPLKDGGTINEGVFDGHEILNPGQRIAYFPTSMTGGTTVEYYEVRSDDAGSLLLERDRVWKDETRTPGTPWIDHVAIVTDDAEGAASFFADYMGMKRHPGGSGEGAAKAVLLDAKGADEKPLWLRLVEPAPGSRAAALLAARGSGHIMELGVVVEDIAAFGARAAKLGVTLVDDRGTSLPTGTIPAGGAYFREEDSCGIPVRLIPASASASC</sequence>
<dbReference type="EMBL" id="JBHTIK010000001">
    <property type="protein sequence ID" value="MFD0847253.1"/>
    <property type="molecule type" value="Genomic_DNA"/>
</dbReference>
<feature type="domain" description="VOC" evidence="2">
    <location>
        <begin position="21"/>
        <end position="173"/>
    </location>
</feature>
<organism evidence="3 4">
    <name type="scientific">Sphingosinicella xenopeptidilytica</name>
    <dbReference type="NCBI Taxonomy" id="364098"/>
    <lineage>
        <taxon>Bacteria</taxon>
        <taxon>Pseudomonadati</taxon>
        <taxon>Pseudomonadota</taxon>
        <taxon>Alphaproteobacteria</taxon>
        <taxon>Sphingomonadales</taxon>
        <taxon>Sphingosinicellaceae</taxon>
        <taxon>Sphingosinicella</taxon>
    </lineage>
</organism>
<dbReference type="PANTHER" id="PTHR43048:SF3">
    <property type="entry name" value="METHYLMALONYL-COA EPIMERASE, MITOCHONDRIAL"/>
    <property type="match status" value="1"/>
</dbReference>
<dbReference type="Pfam" id="PF00903">
    <property type="entry name" value="Glyoxalase"/>
    <property type="match status" value="2"/>
</dbReference>
<dbReference type="PANTHER" id="PTHR43048">
    <property type="entry name" value="METHYLMALONYL-COA EPIMERASE"/>
    <property type="match status" value="1"/>
</dbReference>
<protein>
    <submittedName>
        <fullName evidence="3">VOC family protein</fullName>
    </submittedName>
</protein>
<dbReference type="RefSeq" id="WP_381485845.1">
    <property type="nucleotide sequence ID" value="NZ_JBHTIK010000001.1"/>
</dbReference>
<evidence type="ECO:0000313" key="3">
    <source>
        <dbReference type="EMBL" id="MFD0847253.1"/>
    </source>
</evidence>
<feature type="domain" description="VOC" evidence="2">
    <location>
        <begin position="200"/>
        <end position="335"/>
    </location>
</feature>
<evidence type="ECO:0000256" key="1">
    <source>
        <dbReference type="ARBA" id="ARBA00022723"/>
    </source>
</evidence>
<keyword evidence="4" id="KW-1185">Reference proteome</keyword>
<name>A0ABW3BZE6_SPHXN</name>
<dbReference type="SUPFAM" id="SSF54593">
    <property type="entry name" value="Glyoxalase/Bleomycin resistance protein/Dihydroxybiphenyl dioxygenase"/>
    <property type="match status" value="2"/>
</dbReference>
<accession>A0ABW3BZE6</accession>
<dbReference type="Proteomes" id="UP001597124">
    <property type="component" value="Unassembled WGS sequence"/>
</dbReference>
<keyword evidence="1" id="KW-0479">Metal-binding</keyword>
<dbReference type="InterPro" id="IPR029068">
    <property type="entry name" value="Glyas_Bleomycin-R_OHBP_Dase"/>
</dbReference>
<evidence type="ECO:0000259" key="2">
    <source>
        <dbReference type="PROSITE" id="PS51819"/>
    </source>
</evidence>
<dbReference type="PROSITE" id="PS51819">
    <property type="entry name" value="VOC"/>
    <property type="match status" value="2"/>
</dbReference>
<gene>
    <name evidence="3" type="ORF">ACFQ00_02870</name>
</gene>
<dbReference type="InterPro" id="IPR004360">
    <property type="entry name" value="Glyas_Fos-R_dOase_dom"/>
</dbReference>
<proteinExistence type="predicted"/>